<dbReference type="EMBL" id="JALBUS010000023">
    <property type="protein sequence ID" value="MDX8418289.1"/>
    <property type="molecule type" value="Genomic_DNA"/>
</dbReference>
<accession>A0ABU4WSD4</accession>
<evidence type="ECO:0000313" key="1">
    <source>
        <dbReference type="EMBL" id="MDX8418289.1"/>
    </source>
</evidence>
<reference evidence="1 2" key="1">
    <citation type="submission" date="2022-03" db="EMBL/GenBank/DDBJ databases">
        <title>Novel taxa within the pig intestine.</title>
        <authorList>
            <person name="Wylensek D."/>
            <person name="Bishof K."/>
            <person name="Afrizal A."/>
            <person name="Clavel T."/>
        </authorList>
    </citation>
    <scope>NUCLEOTIDE SEQUENCE [LARGE SCALE GENOMIC DNA]</scope>
    <source>
        <strain evidence="1 2">Cla-KB-P134</strain>
    </source>
</reference>
<dbReference type="Proteomes" id="UP001285244">
    <property type="component" value="Unassembled WGS sequence"/>
</dbReference>
<name>A0ABU4WSD4_9FIRM</name>
<gene>
    <name evidence="1" type="ORF">MOZ64_10635</name>
</gene>
<organism evidence="1 2">
    <name type="scientific">Absicoccus intestinalis</name>
    <dbReference type="NCBI Taxonomy" id="2926319"/>
    <lineage>
        <taxon>Bacteria</taxon>
        <taxon>Bacillati</taxon>
        <taxon>Bacillota</taxon>
        <taxon>Erysipelotrichia</taxon>
        <taxon>Erysipelotrichales</taxon>
        <taxon>Erysipelotrichaceae</taxon>
        <taxon>Absicoccus</taxon>
    </lineage>
</organism>
<keyword evidence="2" id="KW-1185">Reference proteome</keyword>
<sequence length="18" mass="2103">MKNGENVQVDVLERICKK</sequence>
<evidence type="ECO:0000313" key="2">
    <source>
        <dbReference type="Proteomes" id="UP001285244"/>
    </source>
</evidence>
<comment type="caution">
    <text evidence="1">The sequence shown here is derived from an EMBL/GenBank/DDBJ whole genome shotgun (WGS) entry which is preliminary data.</text>
</comment>
<protein>
    <submittedName>
        <fullName evidence="1">Uncharacterized protein</fullName>
    </submittedName>
</protein>
<proteinExistence type="predicted"/>